<reference evidence="1" key="1">
    <citation type="submission" date="2022-08" db="EMBL/GenBank/DDBJ databases">
        <authorList>
            <person name="Bogun A."/>
            <person name="Kislichkina A."/>
            <person name="Solomentsev V."/>
            <person name="Skryabin Y."/>
            <person name="Sizova A."/>
            <person name="Platonov M."/>
            <person name="Dentovskaya S."/>
        </authorList>
    </citation>
    <scope>NUCLEOTIDE SEQUENCE</scope>
    <source>
        <strain evidence="1">SCPM-O-B-7604</strain>
    </source>
</reference>
<name>A0ABY5UIV0_9GAMM</name>
<accession>A0ABY5UIV0</accession>
<keyword evidence="2" id="KW-1185">Reference proteome</keyword>
<proteinExistence type="predicted"/>
<organism evidence="1 2">
    <name type="scientific">Yersinia alsatica</name>
    <dbReference type="NCBI Taxonomy" id="2890317"/>
    <lineage>
        <taxon>Bacteria</taxon>
        <taxon>Pseudomonadati</taxon>
        <taxon>Pseudomonadota</taxon>
        <taxon>Gammaproteobacteria</taxon>
        <taxon>Enterobacterales</taxon>
        <taxon>Yersiniaceae</taxon>
        <taxon>Yersinia</taxon>
    </lineage>
</organism>
<dbReference type="RefSeq" id="WP_050078137.1">
    <property type="nucleotide sequence ID" value="NZ_CP104006.1"/>
</dbReference>
<gene>
    <name evidence="1" type="ORF">N0H69_11555</name>
</gene>
<dbReference type="Proteomes" id="UP001057860">
    <property type="component" value="Chromosome"/>
</dbReference>
<evidence type="ECO:0000313" key="1">
    <source>
        <dbReference type="EMBL" id="UWM43372.1"/>
    </source>
</evidence>
<evidence type="ECO:0000313" key="2">
    <source>
        <dbReference type="Proteomes" id="UP001057860"/>
    </source>
</evidence>
<evidence type="ECO:0008006" key="3">
    <source>
        <dbReference type="Google" id="ProtNLM"/>
    </source>
</evidence>
<dbReference type="EMBL" id="CP104006">
    <property type="protein sequence ID" value="UWM43372.1"/>
    <property type="molecule type" value="Genomic_DNA"/>
</dbReference>
<dbReference type="GeneID" id="75140644"/>
<sequence length="182" mass="20530">MKGINFPPFVGDKYYDSCYGIRVMVLGESHYGDGSDSACDFTQQVVKKHALKAGQAFFSKLTNLLRGHIDYPTEEERIEIWKHVAFYNYIQEFVGEGARIAPTPEMWKAAYVPFLEVVKQLEPNVILVLGSRLWDEVPELPPAYPVEWCGIIHPSSRMAYEPSIAALAESIKKAGGIYPKKD</sequence>
<protein>
    <recommendedName>
        <fullName evidence="3">Uracil-DNA glycosylase-like domain-containing protein</fullName>
    </recommendedName>
</protein>